<protein>
    <submittedName>
        <fullName evidence="3">Tetratricopeptide repeat protein</fullName>
    </submittedName>
</protein>
<accession>L7VY70</accession>
<dbReference type="SUPFAM" id="SSF81901">
    <property type="entry name" value="HCP-like"/>
    <property type="match status" value="1"/>
</dbReference>
<dbReference type="AlphaFoldDB" id="L7VY70"/>
<feature type="compositionally biased region" description="Basic and acidic residues" evidence="2">
    <location>
        <begin position="370"/>
        <end position="388"/>
    </location>
</feature>
<dbReference type="Gene3D" id="1.25.40.10">
    <property type="entry name" value="Tetratricopeptide repeat domain"/>
    <property type="match status" value="3"/>
</dbReference>
<organism evidence="3">
    <name type="scientific">uncultured bacterium A1Q1_fos_565</name>
    <dbReference type="NCBI Taxonomy" id="1256585"/>
    <lineage>
        <taxon>Bacteria</taxon>
        <taxon>environmental samples</taxon>
    </lineage>
</organism>
<dbReference type="PANTHER" id="PTHR12558">
    <property type="entry name" value="CELL DIVISION CYCLE 16,23,27"/>
    <property type="match status" value="1"/>
</dbReference>
<feature type="region of interest" description="Disordered" evidence="2">
    <location>
        <begin position="370"/>
        <end position="393"/>
    </location>
</feature>
<keyword evidence="1" id="KW-0802">TPR repeat</keyword>
<proteinExistence type="predicted"/>
<dbReference type="PANTHER" id="PTHR12558:SF13">
    <property type="entry name" value="CELL DIVISION CYCLE PROTEIN 27 HOMOLOG"/>
    <property type="match status" value="1"/>
</dbReference>
<dbReference type="SUPFAM" id="SSF48452">
    <property type="entry name" value="TPR-like"/>
    <property type="match status" value="3"/>
</dbReference>
<feature type="repeat" description="TPR" evidence="1">
    <location>
        <begin position="776"/>
        <end position="809"/>
    </location>
</feature>
<evidence type="ECO:0000256" key="2">
    <source>
        <dbReference type="SAM" id="MobiDB-lite"/>
    </source>
</evidence>
<dbReference type="SMART" id="SM00028">
    <property type="entry name" value="TPR"/>
    <property type="match status" value="8"/>
</dbReference>
<dbReference type="PROSITE" id="PS50005">
    <property type="entry name" value="TPR"/>
    <property type="match status" value="1"/>
</dbReference>
<dbReference type="InterPro" id="IPR019734">
    <property type="entry name" value="TPR_rpt"/>
</dbReference>
<name>L7VY70_9BACT</name>
<evidence type="ECO:0000313" key="3">
    <source>
        <dbReference type="EMBL" id="AGC72629.1"/>
    </source>
</evidence>
<reference evidence="3" key="1">
    <citation type="submission" date="2012-09" db="EMBL/GenBank/DDBJ databases">
        <title>Metagenomic Characterization of a Microbial Community in Wastewater Detects High Levels of Antibiotic Resistance.</title>
        <authorList>
            <person name="Abrams M."/>
            <person name="Caldwell A."/>
            <person name="Vandaei E."/>
            <person name="Lee W."/>
            <person name="Perrott J."/>
            <person name="Khan S.Y."/>
            <person name="Ta J."/>
            <person name="Romero D."/>
            <person name="Nguyen V."/>
            <person name="Pourmand N."/>
            <person name="Ouverney C.C."/>
        </authorList>
    </citation>
    <scope>NUCLEOTIDE SEQUENCE</scope>
</reference>
<dbReference type="Pfam" id="PF13432">
    <property type="entry name" value="TPR_16"/>
    <property type="match status" value="1"/>
</dbReference>
<dbReference type="EMBL" id="JX649908">
    <property type="protein sequence ID" value="AGC72629.1"/>
    <property type="molecule type" value="Genomic_DNA"/>
</dbReference>
<sequence>MSDLSVKTALGLTLYESGQRERGLGYLEEVARQRPETHGAQFQIGKHYARIDPKRASQALEQYFRFRPEEDKRNDWEAQLLLGTAYYLGGNLTDSRKLLEKAQDTRPKDNQVRMTLGTVLIAQQKWAEGAAQYEPLLADVSRRPAVAFNLATCYLHLGRRDEAKKLAQTYQTLRPDDPRGAILLAQIEQSGDKEADLREALRRYEEAQSLQKKSSSQGSKVNISASIGRVYLKLGDSARASAAAEAALSELSGKSGSEAASIDEIQLLAISLEARLQQMNQGKVGPGAGPAGIQPMADKLAQLAPSDAKVLALAGSGSYAAANFEKARRYYSDSQQLDERLPRSRFGLAKTYEQLALSMISTELGDLEKAGRETKEVKDSKESGKAGEKPSPLSSAIQLLQKAQKLDDSPSVVRNLATALILQGSGSEAERLVSASLASTGKSDPLLWVLEARLQGQQKQLPQAAESADRAVAEAKKLVDTLPAAEAGRKPLLLKQLATTRIEQAARYVALDAARTAAPTGKDRERIDGAIEGMQQAIRDLTGQAGPEGKELQKVAQRNLQLLYLRRGRLRLSEAEAHIGRSGVTQQTTKEAEDALADIQKALELGSFEHKPELGYAQCLGAMAGAQANQFKTARDLIAKAKDNGCDLVSPYNRLGTELLSVFVQYRASTAPMQREALLRTLPRLQTKATGNDAMTLQKVLRAMLYSTNLALAYDYHLMGRSKLVGPTLRNAQKVMPQRAENDEDVVLSHNLAVADIVEGKPGGEKVLERLAPNPPESLVNLGILHDRRGEAKKALDFYKRAAERGARTAKLREWIDTKDRMIGSGQSQ</sequence>
<dbReference type="Pfam" id="PF14559">
    <property type="entry name" value="TPR_19"/>
    <property type="match status" value="1"/>
</dbReference>
<evidence type="ECO:0000256" key="1">
    <source>
        <dbReference type="PROSITE-ProRule" id="PRU00339"/>
    </source>
</evidence>
<dbReference type="InterPro" id="IPR011990">
    <property type="entry name" value="TPR-like_helical_dom_sf"/>
</dbReference>